<dbReference type="Pfam" id="PF21814">
    <property type="entry name" value="DUF6883"/>
    <property type="match status" value="1"/>
</dbReference>
<proteinExistence type="predicted"/>
<evidence type="ECO:0000313" key="2">
    <source>
        <dbReference type="EMBL" id="QAU46900.1"/>
    </source>
</evidence>
<evidence type="ECO:0000313" key="4">
    <source>
        <dbReference type="Proteomes" id="UP000288972"/>
    </source>
</evidence>
<dbReference type="EMBL" id="CP030053">
    <property type="protein sequence ID" value="QAU46900.1"/>
    <property type="molecule type" value="Genomic_DNA"/>
</dbReference>
<dbReference type="Proteomes" id="UP000290401">
    <property type="component" value="Unassembled WGS sequence"/>
</dbReference>
<dbReference type="AlphaFoldDB" id="A0AAE6C8V5"/>
<dbReference type="EMBL" id="RDQZ01000011">
    <property type="protein sequence ID" value="RXH12995.1"/>
    <property type="molecule type" value="Genomic_DNA"/>
</dbReference>
<dbReference type="RefSeq" id="WP_430644568.1">
    <property type="nucleotide sequence ID" value="NZ_RDQY01000019.1"/>
</dbReference>
<keyword evidence="5" id="KW-1185">Reference proteome</keyword>
<evidence type="ECO:0000313" key="3">
    <source>
        <dbReference type="EMBL" id="RXH12995.1"/>
    </source>
</evidence>
<protein>
    <recommendedName>
        <fullName evidence="1">DUF6883 domain-containing protein</fullName>
    </recommendedName>
</protein>
<accession>A0AAE6C8V5</accession>
<sequence length="112" mass="12786">MTKRLPKGGQAFLDMRKIEDYCLDPSHPRGRHKARVFREALGLERSDAAWLRDALLEAAQSGEALLDGEGAWGTHWRLDTTVRRQGKSVVVRTIWIIRTGETVPRFVTCWVL</sequence>
<evidence type="ECO:0000259" key="1">
    <source>
        <dbReference type="Pfam" id="PF21814"/>
    </source>
</evidence>
<dbReference type="KEGG" id="bgz:XH91_17065"/>
<feature type="domain" description="DUF6883" evidence="1">
    <location>
        <begin position="4"/>
        <end position="111"/>
    </location>
</feature>
<dbReference type="Proteomes" id="UP000288972">
    <property type="component" value="Chromosome"/>
</dbReference>
<reference evidence="3 5" key="2">
    <citation type="submission" date="2018-10" db="EMBL/GenBank/DDBJ databases">
        <title>Bradyrhizobium sp. nov., effective nodules isolated from peanut in China.</title>
        <authorList>
            <person name="Li Y."/>
        </authorList>
    </citation>
    <scope>NUCLEOTIDE SEQUENCE [LARGE SCALE GENOMIC DNA]</scope>
    <source>
        <strain evidence="3 5">CCBAU 53426</strain>
    </source>
</reference>
<reference evidence="2 4" key="1">
    <citation type="submission" date="2018-06" db="EMBL/GenBank/DDBJ databases">
        <title>Comparative genomics of rhizobia nodulating Arachis hypogaea in China.</title>
        <authorList>
            <person name="Li Y."/>
        </authorList>
    </citation>
    <scope>NUCLEOTIDE SEQUENCE [LARGE SCALE GENOMIC DNA]</scope>
    <source>
        <strain evidence="2 4">CCBAU 51670</strain>
    </source>
</reference>
<gene>
    <name evidence="3" type="ORF">EAS56_15990</name>
    <name evidence="2" type="ORF">XH91_17065</name>
</gene>
<name>A0AAE6C8V5_9BRAD</name>
<organism evidence="2 4">
    <name type="scientific">Bradyrhizobium guangzhouense</name>
    <dbReference type="NCBI Taxonomy" id="1325095"/>
    <lineage>
        <taxon>Bacteria</taxon>
        <taxon>Pseudomonadati</taxon>
        <taxon>Pseudomonadota</taxon>
        <taxon>Alphaproteobacteria</taxon>
        <taxon>Hyphomicrobiales</taxon>
        <taxon>Nitrobacteraceae</taxon>
        <taxon>Bradyrhizobium</taxon>
    </lineage>
</organism>
<evidence type="ECO:0000313" key="5">
    <source>
        <dbReference type="Proteomes" id="UP000290401"/>
    </source>
</evidence>
<dbReference type="InterPro" id="IPR049250">
    <property type="entry name" value="DUF6883"/>
</dbReference>